<sequence length="124" mass="12292">MRSALAELMRSSAAKVRTVAVLTLGALASLVATAGTATAEQAARVEPNTVTFGLLGPVGLVAVVLGIVGMAAGVVRQRRRVRATAAAGSGDTMSGQVSAMAGAMLAEGATRTDLTTTSPRTPAV</sequence>
<feature type="signal peptide" evidence="2">
    <location>
        <begin position="1"/>
        <end position="34"/>
    </location>
</feature>
<dbReference type="Proteomes" id="UP000243799">
    <property type="component" value="Unassembled WGS sequence"/>
</dbReference>
<keyword evidence="1" id="KW-0812">Transmembrane</keyword>
<keyword evidence="1" id="KW-1133">Transmembrane helix</keyword>
<evidence type="ECO:0000313" key="4">
    <source>
        <dbReference type="Proteomes" id="UP000243799"/>
    </source>
</evidence>
<keyword evidence="4" id="KW-1185">Reference proteome</keyword>
<dbReference type="EMBL" id="FOKG01000008">
    <property type="protein sequence ID" value="SFB32757.1"/>
    <property type="molecule type" value="Genomic_DNA"/>
</dbReference>
<protein>
    <recommendedName>
        <fullName evidence="5">PEP-CTERM protein-sorting domain-containing protein</fullName>
    </recommendedName>
</protein>
<name>A0A1I1A498_9PSEU</name>
<organism evidence="3 4">
    <name type="scientific">Amycolatopsis marina</name>
    <dbReference type="NCBI Taxonomy" id="490629"/>
    <lineage>
        <taxon>Bacteria</taxon>
        <taxon>Bacillati</taxon>
        <taxon>Actinomycetota</taxon>
        <taxon>Actinomycetes</taxon>
        <taxon>Pseudonocardiales</taxon>
        <taxon>Pseudonocardiaceae</taxon>
        <taxon>Amycolatopsis</taxon>
    </lineage>
</organism>
<reference evidence="4" key="1">
    <citation type="submission" date="2016-10" db="EMBL/GenBank/DDBJ databases">
        <authorList>
            <person name="Varghese N."/>
            <person name="Submissions S."/>
        </authorList>
    </citation>
    <scope>NUCLEOTIDE SEQUENCE [LARGE SCALE GENOMIC DNA]</scope>
    <source>
        <strain evidence="4">CGMCC 4.3568</strain>
    </source>
</reference>
<feature type="chain" id="PRO_5039420707" description="PEP-CTERM protein-sorting domain-containing protein" evidence="2">
    <location>
        <begin position="35"/>
        <end position="124"/>
    </location>
</feature>
<keyword evidence="2" id="KW-0732">Signal</keyword>
<dbReference type="AlphaFoldDB" id="A0A1I1A498"/>
<evidence type="ECO:0000313" key="3">
    <source>
        <dbReference type="EMBL" id="SFB32757.1"/>
    </source>
</evidence>
<dbReference type="RefSeq" id="WP_425425529.1">
    <property type="nucleotide sequence ID" value="NZ_FOKG01000008.1"/>
</dbReference>
<keyword evidence="1" id="KW-0472">Membrane</keyword>
<gene>
    <name evidence="3" type="ORF">SAMN05216266_108172</name>
</gene>
<evidence type="ECO:0000256" key="1">
    <source>
        <dbReference type="SAM" id="Phobius"/>
    </source>
</evidence>
<accession>A0A1I1A498</accession>
<evidence type="ECO:0000256" key="2">
    <source>
        <dbReference type="SAM" id="SignalP"/>
    </source>
</evidence>
<dbReference type="STRING" id="490629.SAMN05216266_108172"/>
<feature type="transmembrane region" description="Helical" evidence="1">
    <location>
        <begin position="55"/>
        <end position="75"/>
    </location>
</feature>
<evidence type="ECO:0008006" key="5">
    <source>
        <dbReference type="Google" id="ProtNLM"/>
    </source>
</evidence>
<proteinExistence type="predicted"/>